<evidence type="ECO:0000259" key="5">
    <source>
        <dbReference type="PROSITE" id="PS51720"/>
    </source>
</evidence>
<organism evidence="6 7">
    <name type="scientific">Pomacea canaliculata</name>
    <name type="common">Golden apple snail</name>
    <dbReference type="NCBI Taxonomy" id="400727"/>
    <lineage>
        <taxon>Eukaryota</taxon>
        <taxon>Metazoa</taxon>
        <taxon>Spiralia</taxon>
        <taxon>Lophotrochozoa</taxon>
        <taxon>Mollusca</taxon>
        <taxon>Gastropoda</taxon>
        <taxon>Caenogastropoda</taxon>
        <taxon>Architaenioglossa</taxon>
        <taxon>Ampullarioidea</taxon>
        <taxon>Ampullariidae</taxon>
        <taxon>Pomacea</taxon>
    </lineage>
</organism>
<protein>
    <recommendedName>
        <fullName evidence="5">AIG1-type G domain-containing protein</fullName>
    </recommendedName>
</protein>
<dbReference type="SUPFAM" id="SSF52540">
    <property type="entry name" value="P-loop containing nucleoside triphosphate hydrolases"/>
    <property type="match status" value="1"/>
</dbReference>
<evidence type="ECO:0000313" key="7">
    <source>
        <dbReference type="Proteomes" id="UP000245119"/>
    </source>
</evidence>
<dbReference type="PANTHER" id="PTHR10903">
    <property type="entry name" value="GTPASE, IMAP FAMILY MEMBER-RELATED"/>
    <property type="match status" value="1"/>
</dbReference>
<keyword evidence="7" id="KW-1185">Reference proteome</keyword>
<gene>
    <name evidence="6" type="ORF">C0Q70_06490</name>
</gene>
<sequence length="276" mass="31763">MRECQKAVVVITQPLVRYYCGIHNKSGHGVSNEHYRIILLGKCGSGKSSTGNSLLGEDNFQTGSGVGGVTRELQRSVEVRKERKEGQRRTIEVTDTPGFSETKATAQEMVTTVVKSATAYRPKFYTFVYVMKFNGYTRHDFLMYKRFLDTFGPDMSRYTITLFTGGDYLKRKHHRDELEKLMGQDFFQLSSNYIVFDNTASPTEKKNQTYRLLDKIKDVQAVTSGKPFTFDILERTDEYLRKAIKRKVSEVDKDEKEKKPKKAKTDVRKEVKVEVI</sequence>
<dbReference type="Proteomes" id="UP000245119">
    <property type="component" value="Linkage Group LG3"/>
</dbReference>
<dbReference type="PANTHER" id="PTHR10903:SF184">
    <property type="entry name" value="GTP-BINDING PROTEIN A"/>
    <property type="match status" value="1"/>
</dbReference>
<dbReference type="InterPro" id="IPR006703">
    <property type="entry name" value="G_AIG1"/>
</dbReference>
<name>A0A2T7PP61_POMCA</name>
<keyword evidence="3" id="KW-0342">GTP-binding</keyword>
<evidence type="ECO:0000256" key="4">
    <source>
        <dbReference type="SAM" id="MobiDB-lite"/>
    </source>
</evidence>
<evidence type="ECO:0000256" key="2">
    <source>
        <dbReference type="ARBA" id="ARBA00022741"/>
    </source>
</evidence>
<reference evidence="6 7" key="1">
    <citation type="submission" date="2018-04" db="EMBL/GenBank/DDBJ databases">
        <title>The genome of golden apple snail Pomacea canaliculata provides insight into stress tolerance and invasive adaptation.</title>
        <authorList>
            <person name="Liu C."/>
            <person name="Liu B."/>
            <person name="Ren Y."/>
            <person name="Zhang Y."/>
            <person name="Wang H."/>
            <person name="Li S."/>
            <person name="Jiang F."/>
            <person name="Yin L."/>
            <person name="Zhang G."/>
            <person name="Qian W."/>
            <person name="Fan W."/>
        </authorList>
    </citation>
    <scope>NUCLEOTIDE SEQUENCE [LARGE SCALE GENOMIC DNA]</scope>
    <source>
        <strain evidence="6">SZHN2017</strain>
        <tissue evidence="6">Muscle</tissue>
    </source>
</reference>
<dbReference type="Gene3D" id="3.40.50.300">
    <property type="entry name" value="P-loop containing nucleotide triphosphate hydrolases"/>
    <property type="match status" value="1"/>
</dbReference>
<dbReference type="GO" id="GO:0005525">
    <property type="term" value="F:GTP binding"/>
    <property type="evidence" value="ECO:0007669"/>
    <property type="project" value="UniProtKB-KW"/>
</dbReference>
<dbReference type="InterPro" id="IPR027417">
    <property type="entry name" value="P-loop_NTPase"/>
</dbReference>
<dbReference type="AlphaFoldDB" id="A0A2T7PP61"/>
<feature type="region of interest" description="Disordered" evidence="4">
    <location>
        <begin position="250"/>
        <end position="276"/>
    </location>
</feature>
<dbReference type="InterPro" id="IPR045058">
    <property type="entry name" value="GIMA/IAN/Toc"/>
</dbReference>
<dbReference type="Pfam" id="PF04548">
    <property type="entry name" value="AIG1"/>
    <property type="match status" value="1"/>
</dbReference>
<dbReference type="STRING" id="400727.A0A2T7PP61"/>
<comment type="similarity">
    <text evidence="1">Belongs to the TRAFAC class TrmE-Era-EngA-EngB-Septin-like GTPase superfamily. AIG1/Toc34/Toc159-like paraseptin GTPase family. IAN subfamily.</text>
</comment>
<feature type="domain" description="AIG1-type G" evidence="5">
    <location>
        <begin position="32"/>
        <end position="237"/>
    </location>
</feature>
<accession>A0A2T7PP61</accession>
<dbReference type="PROSITE" id="PS51720">
    <property type="entry name" value="G_AIG1"/>
    <property type="match status" value="1"/>
</dbReference>
<evidence type="ECO:0000313" key="6">
    <source>
        <dbReference type="EMBL" id="PVD35209.1"/>
    </source>
</evidence>
<evidence type="ECO:0000256" key="3">
    <source>
        <dbReference type="ARBA" id="ARBA00023134"/>
    </source>
</evidence>
<comment type="caution">
    <text evidence="6">The sequence shown here is derived from an EMBL/GenBank/DDBJ whole genome shotgun (WGS) entry which is preliminary data.</text>
</comment>
<evidence type="ECO:0000256" key="1">
    <source>
        <dbReference type="ARBA" id="ARBA00008535"/>
    </source>
</evidence>
<keyword evidence="2" id="KW-0547">Nucleotide-binding</keyword>
<dbReference type="EMBL" id="PZQS01000003">
    <property type="protein sequence ID" value="PVD35209.1"/>
    <property type="molecule type" value="Genomic_DNA"/>
</dbReference>
<proteinExistence type="inferred from homology"/>
<dbReference type="OrthoDB" id="8954335at2759"/>